<accession>A0A923M909</accession>
<dbReference type="EMBL" id="JACORU010000003">
    <property type="protein sequence ID" value="MBC5765101.1"/>
    <property type="molecule type" value="Genomic_DNA"/>
</dbReference>
<keyword evidence="4 11" id="KW-0378">Hydrolase</keyword>
<comment type="similarity">
    <text evidence="1 11">Belongs to the helicase family. UvrD subfamily.</text>
</comment>
<dbReference type="Pfam" id="PF13361">
    <property type="entry name" value="UvrD_C"/>
    <property type="match status" value="1"/>
</dbReference>
<keyword evidence="5 11" id="KW-0347">Helicase</keyword>
<dbReference type="InterPro" id="IPR013986">
    <property type="entry name" value="DExx_box_DNA_helicase_dom_sf"/>
</dbReference>
<evidence type="ECO:0000256" key="3">
    <source>
        <dbReference type="ARBA" id="ARBA00022741"/>
    </source>
</evidence>
<feature type="domain" description="UvrD-like helicase C-terminal" evidence="14">
    <location>
        <begin position="277"/>
        <end position="570"/>
    </location>
</feature>
<dbReference type="GO" id="GO:0005829">
    <property type="term" value="C:cytosol"/>
    <property type="evidence" value="ECO:0007669"/>
    <property type="project" value="TreeGrafter"/>
</dbReference>
<dbReference type="Proteomes" id="UP000596827">
    <property type="component" value="Unassembled WGS sequence"/>
</dbReference>
<keyword evidence="8 11" id="KW-0413">Isomerase</keyword>
<keyword evidence="2 11" id="KW-0235">DNA replication</keyword>
<dbReference type="InterPro" id="IPR027417">
    <property type="entry name" value="P-loop_NTPase"/>
</dbReference>
<dbReference type="Gene3D" id="3.40.50.300">
    <property type="entry name" value="P-loop containing nucleotide triphosphate hydrolases"/>
    <property type="match status" value="2"/>
</dbReference>
<keyword evidence="3 11" id="KW-0547">Nucleotide-binding</keyword>
<dbReference type="GO" id="GO:0016787">
    <property type="term" value="F:hydrolase activity"/>
    <property type="evidence" value="ECO:0007669"/>
    <property type="project" value="UniProtKB-UniRule"/>
</dbReference>
<dbReference type="PANTHER" id="PTHR11070">
    <property type="entry name" value="UVRD / RECB / PCRA DNA HELICASE FAMILY MEMBER"/>
    <property type="match status" value="1"/>
</dbReference>
<dbReference type="CDD" id="cd17932">
    <property type="entry name" value="DEXQc_UvrD"/>
    <property type="match status" value="1"/>
</dbReference>
<evidence type="ECO:0000256" key="1">
    <source>
        <dbReference type="ARBA" id="ARBA00009922"/>
    </source>
</evidence>
<dbReference type="Gene3D" id="1.10.10.160">
    <property type="match status" value="1"/>
</dbReference>
<dbReference type="SUPFAM" id="SSF52540">
    <property type="entry name" value="P-loop containing nucleoside triphosphate hydrolases"/>
    <property type="match status" value="1"/>
</dbReference>
<feature type="domain" description="UvrD-like helicase ATP-binding" evidence="13">
    <location>
        <begin position="2"/>
        <end position="276"/>
    </location>
</feature>
<evidence type="ECO:0000256" key="12">
    <source>
        <dbReference type="PROSITE-ProRule" id="PRU00560"/>
    </source>
</evidence>
<dbReference type="InterPro" id="IPR000212">
    <property type="entry name" value="DNA_helicase_UvrD/REP"/>
</dbReference>
<dbReference type="Pfam" id="PF00580">
    <property type="entry name" value="UvrD-helicase"/>
    <property type="match status" value="1"/>
</dbReference>
<evidence type="ECO:0000256" key="4">
    <source>
        <dbReference type="ARBA" id="ARBA00022801"/>
    </source>
</evidence>
<feature type="binding site" evidence="12">
    <location>
        <begin position="23"/>
        <end position="30"/>
    </location>
    <ligand>
        <name>ATP</name>
        <dbReference type="ChEBI" id="CHEBI:30616"/>
    </ligand>
</feature>
<dbReference type="InterPro" id="IPR005752">
    <property type="entry name" value="Helicase_Rep"/>
</dbReference>
<evidence type="ECO:0000256" key="11">
    <source>
        <dbReference type="HAMAP-Rule" id="MF_01920"/>
    </source>
</evidence>
<keyword evidence="7 11" id="KW-0238">DNA-binding</keyword>
<dbReference type="Gene3D" id="1.10.486.10">
    <property type="entry name" value="PCRA, domain 4"/>
    <property type="match status" value="1"/>
</dbReference>
<evidence type="ECO:0000256" key="2">
    <source>
        <dbReference type="ARBA" id="ARBA00022705"/>
    </source>
</evidence>
<dbReference type="GO" id="GO:0000725">
    <property type="term" value="P:recombinational repair"/>
    <property type="evidence" value="ECO:0007669"/>
    <property type="project" value="TreeGrafter"/>
</dbReference>
<keyword evidence="6 11" id="KW-0067">ATP-binding</keyword>
<dbReference type="GO" id="GO:0006260">
    <property type="term" value="P:DNA replication"/>
    <property type="evidence" value="ECO:0007669"/>
    <property type="project" value="UniProtKB-UniRule"/>
</dbReference>
<evidence type="ECO:0000259" key="13">
    <source>
        <dbReference type="PROSITE" id="PS51198"/>
    </source>
</evidence>
<dbReference type="HAMAP" id="MF_01920">
    <property type="entry name" value="Helicase_Rep"/>
    <property type="match status" value="1"/>
</dbReference>
<evidence type="ECO:0000256" key="7">
    <source>
        <dbReference type="ARBA" id="ARBA00023125"/>
    </source>
</evidence>
<keyword evidence="16" id="KW-1185">Reference proteome</keyword>
<dbReference type="PROSITE" id="PS51198">
    <property type="entry name" value="UVRD_HELICASE_ATP_BIND"/>
    <property type="match status" value="1"/>
</dbReference>
<protein>
    <recommendedName>
        <fullName evidence="11">ATP-dependent DNA helicase Rep</fullName>
        <ecNumber evidence="11">5.6.2.4</ecNumber>
    </recommendedName>
    <alternativeName>
        <fullName evidence="11">DNA 3'-5' helicase Rep</fullName>
    </alternativeName>
</protein>
<feature type="binding site" evidence="11">
    <location>
        <position position="274"/>
    </location>
    <ligand>
        <name>ATP</name>
        <dbReference type="ChEBI" id="CHEBI:30616"/>
    </ligand>
</feature>
<dbReference type="GO" id="GO:0043138">
    <property type="term" value="F:3'-5' DNA helicase activity"/>
    <property type="evidence" value="ECO:0007669"/>
    <property type="project" value="UniProtKB-UniRule"/>
</dbReference>
<dbReference type="InterPro" id="IPR014016">
    <property type="entry name" value="UvrD-like_ATP-bd"/>
</dbReference>
<reference evidence="15" key="1">
    <citation type="submission" date="2020-08" db="EMBL/GenBank/DDBJ databases">
        <title>Ramlibacter sp. GTP1 16S ribosomal RNA gene genome sequencing and assembly.</title>
        <authorList>
            <person name="Kang M."/>
        </authorList>
    </citation>
    <scope>NUCLEOTIDE SEQUENCE</scope>
    <source>
        <strain evidence="15">GTP1</strain>
    </source>
</reference>
<comment type="function">
    <text evidence="11">Rep helicase is a single-stranded DNA-dependent ATPase involved in DNA replication; it can initiate unwinding at a nick in the DNA. It binds to the single-stranded DNA and acts in a progressive fashion along the DNA in the 3' to 5' direction.</text>
</comment>
<evidence type="ECO:0000256" key="9">
    <source>
        <dbReference type="ARBA" id="ARBA00034617"/>
    </source>
</evidence>
<dbReference type="GO" id="GO:0003697">
    <property type="term" value="F:single-stranded DNA binding"/>
    <property type="evidence" value="ECO:0007669"/>
    <property type="project" value="UniProtKB-UniRule"/>
</dbReference>
<evidence type="ECO:0000256" key="10">
    <source>
        <dbReference type="ARBA" id="ARBA00048988"/>
    </source>
</evidence>
<comment type="caution">
    <text evidence="15">The sequence shown here is derived from an EMBL/GenBank/DDBJ whole genome shotgun (WGS) entry which is preliminary data.</text>
</comment>
<evidence type="ECO:0000256" key="8">
    <source>
        <dbReference type="ARBA" id="ARBA00023235"/>
    </source>
</evidence>
<dbReference type="EC" id="5.6.2.4" evidence="11"/>
<dbReference type="AlphaFoldDB" id="A0A923M909"/>
<dbReference type="PANTHER" id="PTHR11070:SF64">
    <property type="entry name" value="ATP-DEPENDENT DNA HELICASE REP"/>
    <property type="match status" value="1"/>
</dbReference>
<evidence type="ECO:0000313" key="16">
    <source>
        <dbReference type="Proteomes" id="UP000596827"/>
    </source>
</evidence>
<comment type="catalytic activity">
    <reaction evidence="10 11">
        <text>ATP + H2O = ADP + phosphate + H(+)</text>
        <dbReference type="Rhea" id="RHEA:13065"/>
        <dbReference type="ChEBI" id="CHEBI:15377"/>
        <dbReference type="ChEBI" id="CHEBI:15378"/>
        <dbReference type="ChEBI" id="CHEBI:30616"/>
        <dbReference type="ChEBI" id="CHEBI:43474"/>
        <dbReference type="ChEBI" id="CHEBI:456216"/>
        <dbReference type="EC" id="5.6.2.4"/>
    </reaction>
</comment>
<evidence type="ECO:0000256" key="5">
    <source>
        <dbReference type="ARBA" id="ARBA00022806"/>
    </source>
</evidence>
<organism evidence="15 16">
    <name type="scientific">Ramlibacter albus</name>
    <dbReference type="NCBI Taxonomy" id="2079448"/>
    <lineage>
        <taxon>Bacteria</taxon>
        <taxon>Pseudomonadati</taxon>
        <taxon>Pseudomonadota</taxon>
        <taxon>Betaproteobacteria</taxon>
        <taxon>Burkholderiales</taxon>
        <taxon>Comamonadaceae</taxon>
        <taxon>Ramlibacter</taxon>
    </lineage>
</organism>
<evidence type="ECO:0000256" key="6">
    <source>
        <dbReference type="ARBA" id="ARBA00022840"/>
    </source>
</evidence>
<dbReference type="GO" id="GO:0005524">
    <property type="term" value="F:ATP binding"/>
    <property type="evidence" value="ECO:0007669"/>
    <property type="project" value="UniProtKB-UniRule"/>
</dbReference>
<gene>
    <name evidence="11" type="primary">rep</name>
    <name evidence="15" type="ORF">H8R02_11605</name>
</gene>
<proteinExistence type="inferred from homology"/>
<evidence type="ECO:0000259" key="14">
    <source>
        <dbReference type="PROSITE" id="PS51217"/>
    </source>
</evidence>
<comment type="catalytic activity">
    <reaction evidence="9 11">
        <text>Couples ATP hydrolysis with the unwinding of duplex DNA by translocating in the 3'-5' direction.</text>
        <dbReference type="EC" id="5.6.2.4"/>
    </reaction>
</comment>
<dbReference type="RefSeq" id="WP_187081550.1">
    <property type="nucleotide sequence ID" value="NZ_JACORU010000003.1"/>
</dbReference>
<name>A0A923M909_9BURK</name>
<evidence type="ECO:0000313" key="15">
    <source>
        <dbReference type="EMBL" id="MBC5765101.1"/>
    </source>
</evidence>
<dbReference type="PROSITE" id="PS51217">
    <property type="entry name" value="UVRD_HELICASE_CTER"/>
    <property type="match status" value="1"/>
</dbReference>
<dbReference type="InterPro" id="IPR014017">
    <property type="entry name" value="DNA_helicase_UvrD-like_C"/>
</dbReference>
<comment type="subunit">
    <text evidence="11">Homodimer.</text>
</comment>
<sequence length="690" mass="77265">MSGLNLAQQEAVNYMHGPCLVLAGAGSGKTRVITHKIARLMQAGLEARRILAITFTNKAATEMRERAKALVGREAKEVVICTFHALGVRLLRQDGEVLGLKQQFSILDSDDVTSILKDAGGTTDAATARQWQWAISLWKNMGLNAAQAEAQAKDDNERITARIMQRYEERLTAYQSVDFDDLIGLPLKLLRDHAPVREKWQQLLGHVLVDEYQDTNATQYELLKLLVGDKGRFTAVGDDDQSIYGWRGATLDNLRRLPQDWPNLKVVKLEQNYRSTTSILKAANNVIQPNPKLFPKTLFSELGEGEPVRIVDCDNEEHEAERTVARIQSIRANGLGKDWKDFAVLYRANHQARVLEQALRKAQIPYKVSGGQSFFDRAEIRDLCAWLRLWVNNDDDPAFLRAVTTPKRGIGHQTLQSLGTFASKYKLSLFEALFSNSLSSALSSRAVGSLHEFGRYINDLEFRARHTHGAEDARTFLNEWLKDIGYEKHLYDSEENEKLAASRWTNVMDFCDWMAQRCGGQIDDAAGVTMASEKKSLIEVAQTISLLSTISEREKDQNVVTLSTLHAAKGLEWPHVVLAGCVEGLLPFKPEDGEDRGAVSEATLQRIQEERRLMYVGITRAQRSLAVSWTKKRKKGREFVAAQPSRFIAEMALEKATTKEDPREKLKALRAEFAKKAAATEAAASVQGIG</sequence>